<sequence length="295" mass="33255">MLVWYCLTRVNEHCPFPSSCAALASFLDIDPCLFLRSRNHTNLEYLCGGVLMWKEEGLDVILVPAGLAVMVAYHVWLGYAIIHRPKLTVISLNAESRRQWVFSMMTEPLKNGTLAVQTIRNNIMASTLLATTAITLCSIIGVFVSNTSASKSTASPIIYGNKSPVLATIKNFAILVCFLMAFLCNVQSIRYYAHVSFLITVPVSRGKREHCEYVSRNLNRASYFWSLGLRAFYFSFPLFLWNFGPIPMFVCCCMMSSILYFLDTTTSFTRHLHSESFREIAESMDGEIESAVHSL</sequence>
<dbReference type="PANTHER" id="PTHR31168:SF19">
    <property type="entry name" value="OS01G0683700 PROTEIN"/>
    <property type="match status" value="1"/>
</dbReference>
<evidence type="ECO:0000313" key="3">
    <source>
        <dbReference type="Proteomes" id="UP000032141"/>
    </source>
</evidence>
<dbReference type="HOGENOM" id="CLU_070700_1_0_1"/>
<dbReference type="AlphaFoldDB" id="A0A0D3ACM5"/>
<evidence type="ECO:0000256" key="1">
    <source>
        <dbReference type="SAM" id="Phobius"/>
    </source>
</evidence>
<feature type="transmembrane region" description="Helical" evidence="1">
    <location>
        <begin position="123"/>
        <end position="145"/>
    </location>
</feature>
<protein>
    <submittedName>
        <fullName evidence="2">Uncharacterized protein</fullName>
    </submittedName>
</protein>
<keyword evidence="1" id="KW-1133">Transmembrane helix</keyword>
<reference evidence="2" key="2">
    <citation type="submission" date="2015-03" db="UniProtKB">
        <authorList>
            <consortium name="EnsemblPlants"/>
        </authorList>
    </citation>
    <scope>IDENTIFICATION</scope>
</reference>
<dbReference type="eggNOG" id="ENOG502QS3Z">
    <property type="taxonomic scope" value="Eukaryota"/>
</dbReference>
<dbReference type="PANTHER" id="PTHR31168">
    <property type="entry name" value="OS02G0292800 PROTEIN"/>
    <property type="match status" value="1"/>
</dbReference>
<dbReference type="Gramene" id="Bo1g117770.1">
    <property type="protein sequence ID" value="Bo1g117770.1"/>
    <property type="gene ID" value="Bo1g117770"/>
</dbReference>
<dbReference type="EnsemblPlants" id="Bo1g117770.1">
    <property type="protein sequence ID" value="Bo1g117770.1"/>
    <property type="gene ID" value="Bo1g117770"/>
</dbReference>
<keyword evidence="3" id="KW-1185">Reference proteome</keyword>
<dbReference type="Pfam" id="PF04654">
    <property type="entry name" value="DUF599"/>
    <property type="match status" value="1"/>
</dbReference>
<reference evidence="2 3" key="1">
    <citation type="journal article" date="2014" name="Genome Biol.">
        <title>Transcriptome and methylome profiling reveals relics of genome dominance in the mesopolyploid Brassica oleracea.</title>
        <authorList>
            <person name="Parkin I.A."/>
            <person name="Koh C."/>
            <person name="Tang H."/>
            <person name="Robinson S.J."/>
            <person name="Kagale S."/>
            <person name="Clarke W.E."/>
            <person name="Town C.D."/>
            <person name="Nixon J."/>
            <person name="Krishnakumar V."/>
            <person name="Bidwell S.L."/>
            <person name="Denoeud F."/>
            <person name="Belcram H."/>
            <person name="Links M.G."/>
            <person name="Just J."/>
            <person name="Clarke C."/>
            <person name="Bender T."/>
            <person name="Huebert T."/>
            <person name="Mason A.S."/>
            <person name="Pires J.C."/>
            <person name="Barker G."/>
            <person name="Moore J."/>
            <person name="Walley P.G."/>
            <person name="Manoli S."/>
            <person name="Batley J."/>
            <person name="Edwards D."/>
            <person name="Nelson M.N."/>
            <person name="Wang X."/>
            <person name="Paterson A.H."/>
            <person name="King G."/>
            <person name="Bancroft I."/>
            <person name="Chalhoub B."/>
            <person name="Sharpe A.G."/>
        </authorList>
    </citation>
    <scope>NUCLEOTIDE SEQUENCE</scope>
    <source>
        <strain evidence="2 3">cv. TO1000</strain>
    </source>
</reference>
<keyword evidence="1" id="KW-0812">Transmembrane</keyword>
<feature type="transmembrane region" description="Helical" evidence="1">
    <location>
        <begin position="61"/>
        <end position="82"/>
    </location>
</feature>
<feature type="transmembrane region" description="Helical" evidence="1">
    <location>
        <begin position="246"/>
        <end position="262"/>
    </location>
</feature>
<feature type="transmembrane region" description="Helical" evidence="1">
    <location>
        <begin position="165"/>
        <end position="184"/>
    </location>
</feature>
<organism evidence="2 3">
    <name type="scientific">Brassica oleracea var. oleracea</name>
    <dbReference type="NCBI Taxonomy" id="109376"/>
    <lineage>
        <taxon>Eukaryota</taxon>
        <taxon>Viridiplantae</taxon>
        <taxon>Streptophyta</taxon>
        <taxon>Embryophyta</taxon>
        <taxon>Tracheophyta</taxon>
        <taxon>Spermatophyta</taxon>
        <taxon>Magnoliopsida</taxon>
        <taxon>eudicotyledons</taxon>
        <taxon>Gunneridae</taxon>
        <taxon>Pentapetalae</taxon>
        <taxon>rosids</taxon>
        <taxon>malvids</taxon>
        <taxon>Brassicales</taxon>
        <taxon>Brassicaceae</taxon>
        <taxon>Brassiceae</taxon>
        <taxon>Brassica</taxon>
    </lineage>
</organism>
<proteinExistence type="predicted"/>
<accession>A0A0D3ACM5</accession>
<dbReference type="Proteomes" id="UP000032141">
    <property type="component" value="Chromosome C1"/>
</dbReference>
<name>A0A0D3ACM5_BRAOL</name>
<keyword evidence="1" id="KW-0472">Membrane</keyword>
<dbReference type="InterPro" id="IPR006747">
    <property type="entry name" value="DUF599"/>
</dbReference>
<dbReference type="OMA" id="VCCCIMS"/>
<evidence type="ECO:0000313" key="2">
    <source>
        <dbReference type="EnsemblPlants" id="Bo1g117770.1"/>
    </source>
</evidence>